<dbReference type="PANTHER" id="PTHR11410">
    <property type="entry name" value="ATP SYNTHASE SUBUNIT A"/>
    <property type="match status" value="1"/>
</dbReference>
<dbReference type="EMBL" id="MN072395">
    <property type="protein sequence ID" value="QTF76083.1"/>
    <property type="molecule type" value="Genomic_DNA"/>
</dbReference>
<evidence type="ECO:0000256" key="7">
    <source>
        <dbReference type="ARBA" id="ARBA00022989"/>
    </source>
</evidence>
<dbReference type="GO" id="GO:0005743">
    <property type="term" value="C:mitochondrial inner membrane"/>
    <property type="evidence" value="ECO:0007669"/>
    <property type="project" value="UniProtKB-SubCell"/>
</dbReference>
<evidence type="ECO:0000256" key="3">
    <source>
        <dbReference type="ARBA" id="ARBA00022448"/>
    </source>
</evidence>
<feature type="transmembrane region" description="Helical" evidence="12">
    <location>
        <begin position="101"/>
        <end position="121"/>
    </location>
</feature>
<sequence>MILDLFSAFEPKTYIMSLNLSLNWLSSLLTLLFIPCLFWVSINRISSIFEMVLSFLLKEFKIIVKNKQYSGILLFISLLCFILLNNFLGMFPYIFTSSSHLSFSLVFSLSLWMSFMIFGWVNFTKFMFAHLVPSGTPAVLMPFMVCIESISNFIRSGTLAVRLSANMISGHLLLSLLGNQGSSLSIILCLILIILQLALLSLEFSVCFIQSYVFTVLSALYSSESVGH</sequence>
<dbReference type="InterPro" id="IPR045083">
    <property type="entry name" value="ATP_synth_F0_asu_bact/mt"/>
</dbReference>
<name>A0A8A5L5F8_FRAVS</name>
<evidence type="ECO:0000256" key="12">
    <source>
        <dbReference type="SAM" id="Phobius"/>
    </source>
</evidence>
<proteinExistence type="inferred from homology"/>
<dbReference type="PRINTS" id="PR00123">
    <property type="entry name" value="ATPASEA"/>
</dbReference>
<keyword evidence="3" id="KW-0813">Transport</keyword>
<dbReference type="Pfam" id="PF00119">
    <property type="entry name" value="ATP-synt_A"/>
    <property type="match status" value="1"/>
</dbReference>
<accession>A0A8A5L5F8</accession>
<keyword evidence="10" id="KW-0066">ATP synthesis</keyword>
<dbReference type="PANTHER" id="PTHR11410:SF0">
    <property type="entry name" value="ATP SYNTHASE SUBUNIT A"/>
    <property type="match status" value="1"/>
</dbReference>
<evidence type="ECO:0000256" key="1">
    <source>
        <dbReference type="ARBA" id="ARBA00004141"/>
    </source>
</evidence>
<organism evidence="13">
    <name type="scientific">Franklinothrips vespiformis</name>
    <name type="common">Thrips</name>
    <name type="synonym">Aeolothrips vespiformis</name>
    <dbReference type="NCBI Taxonomy" id="297892"/>
    <lineage>
        <taxon>Eukaryota</taxon>
        <taxon>Metazoa</taxon>
        <taxon>Ecdysozoa</taxon>
        <taxon>Arthropoda</taxon>
        <taxon>Hexapoda</taxon>
        <taxon>Insecta</taxon>
        <taxon>Pterygota</taxon>
        <taxon>Neoptera</taxon>
        <taxon>Paraneoptera</taxon>
        <taxon>Thysanoptera</taxon>
        <taxon>Terebrantia</taxon>
        <taxon>Aeolothripoidea</taxon>
        <taxon>Aeolothripidae</taxon>
        <taxon>Franklinothrips</taxon>
    </lineage>
</organism>
<evidence type="ECO:0000256" key="9">
    <source>
        <dbReference type="ARBA" id="ARBA00023136"/>
    </source>
</evidence>
<dbReference type="GO" id="GO:0046933">
    <property type="term" value="F:proton-transporting ATP synthase activity, rotational mechanism"/>
    <property type="evidence" value="ECO:0007669"/>
    <property type="project" value="TreeGrafter"/>
</dbReference>
<dbReference type="InterPro" id="IPR023011">
    <property type="entry name" value="ATP_synth_F0_asu_AS"/>
</dbReference>
<dbReference type="Gene3D" id="1.20.120.220">
    <property type="entry name" value="ATP synthase, F0 complex, subunit A"/>
    <property type="match status" value="1"/>
</dbReference>
<evidence type="ECO:0000256" key="11">
    <source>
        <dbReference type="RuleBase" id="RU004450"/>
    </source>
</evidence>
<reference evidence="13" key="1">
    <citation type="journal article" name="Sci. Rep.">
        <title>Rearrangement and evolution of mitochondrial genomes in Thysanoptera (Insecta).</title>
        <authorList>
            <person name="Tyagi K."/>
            <person name="Chakraborty R."/>
            <person name="Cameron S.L."/>
            <person name="Sweet A.D."/>
            <person name="Chandra K."/>
            <person name="Kumar V."/>
        </authorList>
    </citation>
    <scope>NUCLEOTIDE SEQUENCE</scope>
</reference>
<keyword evidence="8" id="KW-0406">Ion transport</keyword>
<dbReference type="CDD" id="cd00310">
    <property type="entry name" value="ATP-synt_Fo_a_6"/>
    <property type="match status" value="1"/>
</dbReference>
<evidence type="ECO:0000256" key="5">
    <source>
        <dbReference type="ARBA" id="ARBA00022692"/>
    </source>
</evidence>
<dbReference type="GO" id="GO:0045259">
    <property type="term" value="C:proton-transporting ATP synthase complex"/>
    <property type="evidence" value="ECO:0007669"/>
    <property type="project" value="UniProtKB-KW"/>
</dbReference>
<evidence type="ECO:0000256" key="2">
    <source>
        <dbReference type="ARBA" id="ARBA00006810"/>
    </source>
</evidence>
<gene>
    <name evidence="13" type="primary">atp6</name>
</gene>
<geneLocation type="mitochondrion" evidence="13"/>
<dbReference type="SUPFAM" id="SSF81336">
    <property type="entry name" value="F1F0 ATP synthase subunit A"/>
    <property type="match status" value="1"/>
</dbReference>
<feature type="transmembrane region" description="Helical" evidence="12">
    <location>
        <begin position="20"/>
        <end position="40"/>
    </location>
</feature>
<evidence type="ECO:0000256" key="6">
    <source>
        <dbReference type="ARBA" id="ARBA00022781"/>
    </source>
</evidence>
<keyword evidence="7 12" id="KW-1133">Transmembrane helix</keyword>
<comment type="subcellular location">
    <subcellularLocation>
        <location evidence="1">Membrane</location>
        <topology evidence="1">Multi-pass membrane protein</topology>
    </subcellularLocation>
    <subcellularLocation>
        <location evidence="11">Mitochondrion inner membrane</location>
        <topology evidence="11">Multi-pass membrane protein</topology>
    </subcellularLocation>
</comment>
<comment type="similarity">
    <text evidence="2">Belongs to the ATPase A chain family.</text>
</comment>
<evidence type="ECO:0000313" key="13">
    <source>
        <dbReference type="EMBL" id="QTF76083.1"/>
    </source>
</evidence>
<keyword evidence="6" id="KW-0375">Hydrogen ion transport</keyword>
<keyword evidence="13" id="KW-0496">Mitochondrion</keyword>
<protein>
    <recommendedName>
        <fullName evidence="11">ATP synthase subunit a</fullName>
    </recommendedName>
</protein>
<dbReference type="InterPro" id="IPR035908">
    <property type="entry name" value="F0_ATP_A_sf"/>
</dbReference>
<keyword evidence="9 12" id="KW-0472">Membrane</keyword>
<dbReference type="AlphaFoldDB" id="A0A8A5L5F8"/>
<dbReference type="PROSITE" id="PS00449">
    <property type="entry name" value="ATPASE_A"/>
    <property type="match status" value="1"/>
</dbReference>
<keyword evidence="5 12" id="KW-0812">Transmembrane</keyword>
<dbReference type="NCBIfam" id="TIGR01131">
    <property type="entry name" value="ATP_synt_6_or_A"/>
    <property type="match status" value="1"/>
</dbReference>
<evidence type="ECO:0000256" key="10">
    <source>
        <dbReference type="ARBA" id="ARBA00023310"/>
    </source>
</evidence>
<evidence type="ECO:0000256" key="8">
    <source>
        <dbReference type="ARBA" id="ARBA00023065"/>
    </source>
</evidence>
<feature type="transmembrane region" description="Helical" evidence="12">
    <location>
        <begin position="70"/>
        <end position="89"/>
    </location>
</feature>
<evidence type="ECO:0000256" key="4">
    <source>
        <dbReference type="ARBA" id="ARBA00022547"/>
    </source>
</evidence>
<keyword evidence="4" id="KW-0138">CF(0)</keyword>
<dbReference type="InterPro" id="IPR000568">
    <property type="entry name" value="ATP_synth_F0_asu"/>
</dbReference>